<dbReference type="PROSITE" id="PS50850">
    <property type="entry name" value="MFS"/>
    <property type="match status" value="1"/>
</dbReference>
<feature type="transmembrane region" description="Helical" evidence="7">
    <location>
        <begin position="112"/>
        <end position="133"/>
    </location>
</feature>
<organism evidence="9">
    <name type="scientific">Ochrobactrum sp. PW1</name>
    <dbReference type="NCBI Taxonomy" id="1882222"/>
    <lineage>
        <taxon>Bacteria</taxon>
        <taxon>Pseudomonadati</taxon>
        <taxon>Pseudomonadota</taxon>
        <taxon>Alphaproteobacteria</taxon>
        <taxon>Hyphomicrobiales</taxon>
        <taxon>Brucellaceae</taxon>
        <taxon>Brucella/Ochrobactrum group</taxon>
        <taxon>Ochrobactrum</taxon>
    </lineage>
</organism>
<evidence type="ECO:0000259" key="8">
    <source>
        <dbReference type="PROSITE" id="PS50850"/>
    </source>
</evidence>
<dbReference type="PROSITE" id="PS00216">
    <property type="entry name" value="SUGAR_TRANSPORT_1"/>
    <property type="match status" value="1"/>
</dbReference>
<dbReference type="AlphaFoldDB" id="A0A292GIP3"/>
<feature type="transmembrane region" description="Helical" evidence="7">
    <location>
        <begin position="288"/>
        <end position="308"/>
    </location>
</feature>
<dbReference type="CDD" id="cd17316">
    <property type="entry name" value="MFS_SV2_like"/>
    <property type="match status" value="1"/>
</dbReference>
<accession>A0A292GIP3</accession>
<sequence length="436" mass="46544">MKVTIEQTLDQAGTGAFQRGLLGVFGLVWAADAMQVLAVGFTGASIARTFGLTIPQALQTGTLFFLGMLIGAAAFGRLADKYGRRRVLLITVACDAVFGLLSAFAPNFGILLALRFMTGVAVGGTLPVDYAMMAEFLPARNRGRWLVMLEGFWAVGTVIIALAAWATSLAGVEDAWRYIFIVTAAPALIGIWLRLWVPESPMHLLKSERPEEAKSVMNRVLRRNGKPELPPKARLEAPLMVTNEKLLSPNLRQRTLTTLAIWFLVSVSYYGIFTWIPAKLAGDGFGFVRGYGFLVVVALAQLPGYALAAYGVEAWGRKKTLIAFLFISAAACALFTVANSSAVVGASILIMSFALLGTWGALYAFTPELYPTGLRASGMGAAGAMARLGGLLAPSALALVISQSFYVAVALFAGLLALAGIIAFFIDVETRQKALD</sequence>
<feature type="domain" description="Major facilitator superfamily (MFS) profile" evidence="8">
    <location>
        <begin position="21"/>
        <end position="431"/>
    </location>
</feature>
<evidence type="ECO:0000256" key="6">
    <source>
        <dbReference type="ARBA" id="ARBA00023136"/>
    </source>
</evidence>
<evidence type="ECO:0000313" key="9">
    <source>
        <dbReference type="EMBL" id="BBA73235.1"/>
    </source>
</evidence>
<dbReference type="GO" id="GO:0016020">
    <property type="term" value="C:membrane"/>
    <property type="evidence" value="ECO:0007669"/>
    <property type="project" value="UniProtKB-SubCell"/>
</dbReference>
<keyword evidence="5 7" id="KW-1133">Transmembrane helix</keyword>
<feature type="transmembrane region" description="Helical" evidence="7">
    <location>
        <begin position="21"/>
        <end position="44"/>
    </location>
</feature>
<feature type="transmembrane region" description="Helical" evidence="7">
    <location>
        <begin position="378"/>
        <end position="399"/>
    </location>
</feature>
<keyword evidence="6 7" id="KW-0472">Membrane</keyword>
<dbReference type="InterPro" id="IPR011701">
    <property type="entry name" value="MFS"/>
</dbReference>
<dbReference type="InterPro" id="IPR020846">
    <property type="entry name" value="MFS_dom"/>
</dbReference>
<dbReference type="PANTHER" id="PTHR23511">
    <property type="entry name" value="SYNAPTIC VESICLE GLYCOPROTEIN 2"/>
    <property type="match status" value="1"/>
</dbReference>
<dbReference type="PANTHER" id="PTHR23511:SF34">
    <property type="entry name" value="SYNAPTIC VESICLE GLYCOPROTEIN 2"/>
    <property type="match status" value="1"/>
</dbReference>
<dbReference type="InterPro" id="IPR036259">
    <property type="entry name" value="MFS_trans_sf"/>
</dbReference>
<evidence type="ECO:0000256" key="1">
    <source>
        <dbReference type="ARBA" id="ARBA00004141"/>
    </source>
</evidence>
<dbReference type="SUPFAM" id="SSF103473">
    <property type="entry name" value="MFS general substrate transporter"/>
    <property type="match status" value="1"/>
</dbReference>
<keyword evidence="4 7" id="KW-0812">Transmembrane</keyword>
<feature type="transmembrane region" description="Helical" evidence="7">
    <location>
        <begin position="178"/>
        <end position="197"/>
    </location>
</feature>
<dbReference type="InterPro" id="IPR005829">
    <property type="entry name" value="Sugar_transporter_CS"/>
</dbReference>
<feature type="transmembrane region" description="Helical" evidence="7">
    <location>
        <begin position="255"/>
        <end position="276"/>
    </location>
</feature>
<evidence type="ECO:0000256" key="7">
    <source>
        <dbReference type="SAM" id="Phobius"/>
    </source>
</evidence>
<name>A0A292GIP3_9HYPH</name>
<comment type="similarity">
    <text evidence="2">Belongs to the major facilitator superfamily. Sugar transporter (TC 2.A.1.1) family.</text>
</comment>
<proteinExistence type="inferred from homology"/>
<feature type="transmembrane region" description="Helical" evidence="7">
    <location>
        <begin position="56"/>
        <end position="75"/>
    </location>
</feature>
<feature type="transmembrane region" description="Helical" evidence="7">
    <location>
        <begin position="145"/>
        <end position="166"/>
    </location>
</feature>
<dbReference type="GO" id="GO:0022857">
    <property type="term" value="F:transmembrane transporter activity"/>
    <property type="evidence" value="ECO:0007669"/>
    <property type="project" value="InterPro"/>
</dbReference>
<evidence type="ECO:0000256" key="4">
    <source>
        <dbReference type="ARBA" id="ARBA00022692"/>
    </source>
</evidence>
<comment type="subcellular location">
    <subcellularLocation>
        <location evidence="1">Membrane</location>
        <topology evidence="1">Multi-pass membrane protein</topology>
    </subcellularLocation>
</comment>
<dbReference type="Pfam" id="PF07690">
    <property type="entry name" value="MFS_1"/>
    <property type="match status" value="1"/>
</dbReference>
<keyword evidence="3" id="KW-0813">Transport</keyword>
<dbReference type="EMBL" id="LC171366">
    <property type="protein sequence ID" value="BBA73235.1"/>
    <property type="molecule type" value="Genomic_DNA"/>
</dbReference>
<feature type="transmembrane region" description="Helical" evidence="7">
    <location>
        <begin position="405"/>
        <end position="426"/>
    </location>
</feature>
<feature type="transmembrane region" description="Helical" evidence="7">
    <location>
        <begin position="344"/>
        <end position="366"/>
    </location>
</feature>
<dbReference type="Gene3D" id="1.20.1250.20">
    <property type="entry name" value="MFS general substrate transporter like domains"/>
    <property type="match status" value="1"/>
</dbReference>
<feature type="transmembrane region" description="Helical" evidence="7">
    <location>
        <begin position="87"/>
        <end position="106"/>
    </location>
</feature>
<evidence type="ECO:0000256" key="2">
    <source>
        <dbReference type="ARBA" id="ARBA00010992"/>
    </source>
</evidence>
<feature type="transmembrane region" description="Helical" evidence="7">
    <location>
        <begin position="320"/>
        <end position="338"/>
    </location>
</feature>
<evidence type="ECO:0000256" key="5">
    <source>
        <dbReference type="ARBA" id="ARBA00022989"/>
    </source>
</evidence>
<reference evidence="9" key="1">
    <citation type="submission" date="2016-07" db="EMBL/GenBank/DDBJ databases">
        <title>Genomics reveals synergistic degradation of pyrene by five bacteria in a mangrove sediment-derived bacterial consortium.</title>
        <authorList>
            <person name="Wanapaisan P."/>
            <person name="Vejarano F."/>
            <person name="Chakraborty J."/>
            <person name="Shintani M."/>
            <person name="Muangchinda C."/>
            <person name="Laothamteep N."/>
            <person name="Suzuki-Minakuchi C."/>
            <person name="Inoue K."/>
            <person name="Nojiri H."/>
            <person name="Pinyakong O."/>
        </authorList>
    </citation>
    <scope>NUCLEOTIDE SEQUENCE</scope>
    <source>
        <strain evidence="9">PW1</strain>
    </source>
</reference>
<evidence type="ECO:0000256" key="3">
    <source>
        <dbReference type="ARBA" id="ARBA00022448"/>
    </source>
</evidence>
<protein>
    <submittedName>
        <fullName evidence="9">Major facilitator family transporter</fullName>
    </submittedName>
</protein>